<keyword evidence="8" id="KW-0963">Cytoplasm</keyword>
<dbReference type="UniPathway" id="UPA00109">
    <property type="reaction ID" value="UER00182"/>
</dbReference>
<comment type="subcellular location">
    <subcellularLocation>
        <location evidence="8">Cytoplasm</location>
    </subcellularLocation>
</comment>
<feature type="binding site" evidence="8">
    <location>
        <begin position="187"/>
        <end position="189"/>
    </location>
    <ligand>
        <name>substrate</name>
    </ligand>
</feature>
<evidence type="ECO:0000313" key="11">
    <source>
        <dbReference type="Proteomes" id="UP000462621"/>
    </source>
</evidence>
<gene>
    <name evidence="8" type="primary">pfp</name>
    <name evidence="10" type="ORF">F9817_07690</name>
</gene>
<comment type="similarity">
    <text evidence="8">Belongs to the phosphofructokinase type A (PFKA) family. PPi-dependent PFK group II subfamily. Clade 'B2' sub-subfamily.</text>
</comment>
<dbReference type="PIRSF" id="PIRSF036483">
    <property type="entry name" value="PFK_XF0274"/>
    <property type="match status" value="1"/>
</dbReference>
<keyword evidence="8" id="KW-0324">Glycolysis</keyword>
<dbReference type="GO" id="GO:0047334">
    <property type="term" value="F:diphosphate-fructose-6-phosphate 1-phosphotransferase activity"/>
    <property type="evidence" value="ECO:0007669"/>
    <property type="project" value="UniProtKB-EC"/>
</dbReference>
<dbReference type="InterPro" id="IPR022953">
    <property type="entry name" value="ATP_PFK"/>
</dbReference>
<keyword evidence="4 8" id="KW-0479">Metal-binding</keyword>
<evidence type="ECO:0000256" key="7">
    <source>
        <dbReference type="ARBA" id="ARBA00048072"/>
    </source>
</evidence>
<dbReference type="Gene3D" id="3.40.50.460">
    <property type="entry name" value="Phosphofructokinase domain"/>
    <property type="match status" value="1"/>
</dbReference>
<dbReference type="GO" id="GO:0046872">
    <property type="term" value="F:metal ion binding"/>
    <property type="evidence" value="ECO:0007669"/>
    <property type="project" value="UniProtKB-KW"/>
</dbReference>
<feature type="binding site" evidence="8">
    <location>
        <position position="244"/>
    </location>
    <ligand>
        <name>substrate</name>
    </ligand>
</feature>
<dbReference type="SUPFAM" id="SSF53784">
    <property type="entry name" value="Phosphofructokinase"/>
    <property type="match status" value="1"/>
</dbReference>
<evidence type="ECO:0000256" key="2">
    <source>
        <dbReference type="ARBA" id="ARBA00003138"/>
    </source>
</evidence>
<keyword evidence="11" id="KW-1185">Reference proteome</keyword>
<comment type="cofactor">
    <cofactor evidence="1 8">
        <name>Mg(2+)</name>
        <dbReference type="ChEBI" id="CHEBI:18420"/>
    </cofactor>
</comment>
<dbReference type="HAMAP" id="MF_01978">
    <property type="entry name" value="Phosphofructokinase_II_B2"/>
    <property type="match status" value="1"/>
</dbReference>
<keyword evidence="3 8" id="KW-0808">Transferase</keyword>
<dbReference type="Pfam" id="PF00365">
    <property type="entry name" value="PFK"/>
    <property type="match status" value="1"/>
</dbReference>
<feature type="binding site" evidence="8">
    <location>
        <position position="112"/>
    </location>
    <ligand>
        <name>Mg(2+)</name>
        <dbReference type="ChEBI" id="CHEBI:18420"/>
        <note>catalytic</note>
    </ligand>
</feature>
<comment type="caution">
    <text evidence="10">The sequence shown here is derived from an EMBL/GenBank/DDBJ whole genome shotgun (WGS) entry which is preliminary data.</text>
</comment>
<evidence type="ECO:0000256" key="4">
    <source>
        <dbReference type="ARBA" id="ARBA00022723"/>
    </source>
</evidence>
<protein>
    <recommendedName>
        <fullName evidence="8">Pyrophosphate--fructose 6-phosphate 1-phosphotransferase</fullName>
        <ecNumber evidence="8">2.7.1.90</ecNumber>
    </recommendedName>
    <alternativeName>
        <fullName evidence="8">6-phosphofructokinase, pyrophosphate dependent</fullName>
    </alternativeName>
    <alternativeName>
        <fullName evidence="8">PPi-dependent phosphofructokinase</fullName>
        <shortName evidence="8">PPi-PFK</shortName>
    </alternativeName>
    <alternativeName>
        <fullName evidence="8">Pyrophosphate-dependent 6-phosphofructose-1-kinase</fullName>
    </alternativeName>
</protein>
<dbReference type="InterPro" id="IPR050929">
    <property type="entry name" value="PFKA"/>
</dbReference>
<comment type="catalytic activity">
    <reaction evidence="7 8">
        <text>beta-D-fructose 6-phosphate + diphosphate = beta-D-fructose 1,6-bisphosphate + phosphate + H(+)</text>
        <dbReference type="Rhea" id="RHEA:13613"/>
        <dbReference type="ChEBI" id="CHEBI:15378"/>
        <dbReference type="ChEBI" id="CHEBI:32966"/>
        <dbReference type="ChEBI" id="CHEBI:33019"/>
        <dbReference type="ChEBI" id="CHEBI:43474"/>
        <dbReference type="ChEBI" id="CHEBI:57634"/>
        <dbReference type="EC" id="2.7.1.90"/>
    </reaction>
</comment>
<dbReference type="InterPro" id="IPR011404">
    <property type="entry name" value="PPi-PFK"/>
</dbReference>
<evidence type="ECO:0000256" key="8">
    <source>
        <dbReference type="HAMAP-Rule" id="MF_01978"/>
    </source>
</evidence>
<name>A0A7X4LJI7_9VIBR</name>
<comment type="subunit">
    <text evidence="8">Homodimer.</text>
</comment>
<evidence type="ECO:0000256" key="3">
    <source>
        <dbReference type="ARBA" id="ARBA00022679"/>
    </source>
</evidence>
<comment type="activity regulation">
    <text evidence="8">Non-allosteric.</text>
</comment>
<dbReference type="NCBIfam" id="NF010675">
    <property type="entry name" value="PRK14072.1"/>
    <property type="match status" value="1"/>
</dbReference>
<keyword evidence="5 8" id="KW-0418">Kinase</keyword>
<feature type="binding site" evidence="8">
    <location>
        <begin position="141"/>
        <end position="143"/>
    </location>
    <ligand>
        <name>substrate</name>
    </ligand>
</feature>
<feature type="active site" description="Proton acceptor" evidence="8">
    <location>
        <position position="143"/>
    </location>
</feature>
<dbReference type="Gene3D" id="3.40.50.450">
    <property type="match status" value="1"/>
</dbReference>
<keyword evidence="6 8" id="KW-0460">Magnesium</keyword>
<accession>A0A7X4LJI7</accession>
<evidence type="ECO:0000256" key="5">
    <source>
        <dbReference type="ARBA" id="ARBA00022777"/>
    </source>
</evidence>
<comment type="caution">
    <text evidence="8">Lacks conserved residue(s) required for the propagation of feature annotation.</text>
</comment>
<organism evidence="10 11">
    <name type="scientific">Vibrio eleionomae</name>
    <dbReference type="NCBI Taxonomy" id="2653505"/>
    <lineage>
        <taxon>Bacteria</taxon>
        <taxon>Pseudomonadati</taxon>
        <taxon>Pseudomonadota</taxon>
        <taxon>Gammaproteobacteria</taxon>
        <taxon>Vibrionales</taxon>
        <taxon>Vibrionaceae</taxon>
        <taxon>Vibrio</taxon>
    </lineage>
</organism>
<dbReference type="EC" id="2.7.1.90" evidence="8"/>
<feature type="domain" description="Phosphofructokinase" evidence="9">
    <location>
        <begin position="2"/>
        <end position="323"/>
    </location>
</feature>
<evidence type="ECO:0000313" key="10">
    <source>
        <dbReference type="EMBL" id="MZI93079.1"/>
    </source>
</evidence>
<feature type="site" description="Important for catalytic activity and substrate specificity; stabilizes the transition state when the phosphoryl donor is PPi; prevents ATP from binding by mimicking the alpha-phosphate group of ATP" evidence="8">
    <location>
        <position position="113"/>
    </location>
</feature>
<dbReference type="InterPro" id="IPR000023">
    <property type="entry name" value="Phosphofructokinase_dom"/>
</dbReference>
<dbReference type="GO" id="GO:0005737">
    <property type="term" value="C:cytoplasm"/>
    <property type="evidence" value="ECO:0007669"/>
    <property type="project" value="UniProtKB-SubCell"/>
</dbReference>
<dbReference type="GO" id="GO:0006002">
    <property type="term" value="P:fructose 6-phosphate metabolic process"/>
    <property type="evidence" value="ECO:0007669"/>
    <property type="project" value="InterPro"/>
</dbReference>
<dbReference type="PRINTS" id="PR00476">
    <property type="entry name" value="PHFRCTKINASE"/>
</dbReference>
<comment type="function">
    <text evidence="2 8">Catalyzes the phosphorylation of D-fructose 6-phosphate, the first committing step of glycolysis. Uses inorganic phosphate (PPi) as phosphoryl donor instead of ATP like common ATP-dependent phosphofructokinases (ATP-PFKs), which renders the reaction reversible, and can thus function both in glycolysis and gluconeogenesis. Consistently, PPi-PFK can replace the enzymes of both the forward (ATP-PFK) and reverse (fructose-bisphosphatase (FBPase)) reactions.</text>
</comment>
<dbReference type="AlphaFoldDB" id="A0A7X4LJI7"/>
<dbReference type="Proteomes" id="UP000462621">
    <property type="component" value="Unassembled WGS sequence"/>
</dbReference>
<reference evidence="10 11" key="1">
    <citation type="submission" date="2019-10" db="EMBL/GenBank/DDBJ databases">
        <title>Vibrio sp. nov. isolated from a shrimp pond.</title>
        <authorList>
            <person name="Gomez-Gil B."/>
            <person name="Enciso-Ibarra J."/>
            <person name="Enciso-Ibarra K."/>
            <person name="Bolan-Mejia C."/>
        </authorList>
    </citation>
    <scope>NUCLEOTIDE SEQUENCE [LARGE SCALE GENOMIC DNA]</scope>
    <source>
        <strain evidence="10 11">CAIM 722</strain>
    </source>
</reference>
<dbReference type="EMBL" id="WEKT01000009">
    <property type="protein sequence ID" value="MZI93079.1"/>
    <property type="molecule type" value="Genomic_DNA"/>
</dbReference>
<sequence>MNIMVAQSGGPTPAINATVVGILELAKRNDSIDHVYGALNGIEGVINQQFIDINQRIHNDIELDMLFYTPASALGACRYQLPENMNDSPIYQQLIDTLRAKGVTIFVYIGGNDSMDTVKKLAQYCELKGIEDIQFIGAPKTIDNDLVGTDHCPGFGSAAKYIATTFAELEKDCFVYNRPSVTIVEIMGRNTGWLTASAALSRLNGGKGPDFIYLCEVPFDQEQFIHDVKSKLQRGKPVLIAVSEGLKNVQGEYLSVIKGNALDAFGHQFISGTGKYLENLVRHSIGGKVRSIELNLMQRCAGHLSSKTDLNESKLLGAKALQAALDGETGKMVGIHRLSDQPYAIEFVVADIALIANQEKKVPLDWISTERNDVSASMIDYMKPLIEGETKLNYRNGIPEYISLY</sequence>
<evidence type="ECO:0000256" key="1">
    <source>
        <dbReference type="ARBA" id="ARBA00001946"/>
    </source>
</evidence>
<evidence type="ECO:0000256" key="6">
    <source>
        <dbReference type="ARBA" id="ARBA00022842"/>
    </source>
</evidence>
<dbReference type="PANTHER" id="PTHR45770">
    <property type="entry name" value="ATP-DEPENDENT 6-PHOSPHOFRUCTOKINASE 1"/>
    <property type="match status" value="1"/>
</dbReference>
<feature type="binding site" evidence="8">
    <location>
        <position position="10"/>
    </location>
    <ligand>
        <name>diphosphate</name>
        <dbReference type="ChEBI" id="CHEBI:33019"/>
    </ligand>
</feature>
<proteinExistence type="inferred from homology"/>
<dbReference type="RefSeq" id="WP_161154375.1">
    <property type="nucleotide sequence ID" value="NZ_WEKT01000009.1"/>
</dbReference>
<comment type="pathway">
    <text evidence="8">Carbohydrate degradation; glycolysis; D-glyceraldehyde 3-phosphate and glycerone phosphate from D-glucose: step 3/4.</text>
</comment>
<dbReference type="GO" id="GO:0003872">
    <property type="term" value="F:6-phosphofructokinase activity"/>
    <property type="evidence" value="ECO:0007669"/>
    <property type="project" value="UniProtKB-UniRule"/>
</dbReference>
<feature type="site" description="Important for catalytic activity; stabilizes the transition state when the phosphoryl donor is PPi" evidence="8">
    <location>
        <position position="140"/>
    </location>
</feature>
<dbReference type="InterPro" id="IPR035966">
    <property type="entry name" value="PKF_sf"/>
</dbReference>
<evidence type="ECO:0000259" key="9">
    <source>
        <dbReference type="Pfam" id="PF00365"/>
    </source>
</evidence>